<protein>
    <submittedName>
        <fullName evidence="2">Uncharacterized protein</fullName>
    </submittedName>
</protein>
<proteinExistence type="predicted"/>
<gene>
    <name evidence="2" type="ORF">Scep_021676</name>
</gene>
<evidence type="ECO:0000313" key="2">
    <source>
        <dbReference type="EMBL" id="KAK9104832.1"/>
    </source>
</evidence>
<name>A0AAP0I0F0_9MAGN</name>
<evidence type="ECO:0000256" key="1">
    <source>
        <dbReference type="SAM" id="MobiDB-lite"/>
    </source>
</evidence>
<sequence length="246" mass="27777">MIKTPMKARPSCNRSPLLQKPMIDKPSRIPVRSCSQLRSMGLSGRKVPPSNTSSTPVCIENDADEFNVAEEDNPHVVMDGLDLANCREALANLQASFTNRKWLRTRRFDFDYLKSIDINARPLFQHLVGLNNPSDLLVSRKKDDKEDMIGKDSMEKMNYEFINEKWIVIPGKTIDDEEDVEMGSTLSGDEEDIVSSDVLPSRSLLTKFLDLEGHLNAVEHALIQLREYMHDDIGGGGGQTHYHSDF</sequence>
<dbReference type="EMBL" id="JBBNAG010000009">
    <property type="protein sequence ID" value="KAK9104832.1"/>
    <property type="molecule type" value="Genomic_DNA"/>
</dbReference>
<organism evidence="2 3">
    <name type="scientific">Stephania cephalantha</name>
    <dbReference type="NCBI Taxonomy" id="152367"/>
    <lineage>
        <taxon>Eukaryota</taxon>
        <taxon>Viridiplantae</taxon>
        <taxon>Streptophyta</taxon>
        <taxon>Embryophyta</taxon>
        <taxon>Tracheophyta</taxon>
        <taxon>Spermatophyta</taxon>
        <taxon>Magnoliopsida</taxon>
        <taxon>Ranunculales</taxon>
        <taxon>Menispermaceae</taxon>
        <taxon>Menispermoideae</taxon>
        <taxon>Cissampelideae</taxon>
        <taxon>Stephania</taxon>
    </lineage>
</organism>
<comment type="caution">
    <text evidence="2">The sequence shown here is derived from an EMBL/GenBank/DDBJ whole genome shotgun (WGS) entry which is preliminary data.</text>
</comment>
<dbReference type="AlphaFoldDB" id="A0AAP0I0F0"/>
<feature type="region of interest" description="Disordered" evidence="1">
    <location>
        <begin position="1"/>
        <end position="21"/>
    </location>
</feature>
<evidence type="ECO:0000313" key="3">
    <source>
        <dbReference type="Proteomes" id="UP001419268"/>
    </source>
</evidence>
<dbReference type="Proteomes" id="UP001419268">
    <property type="component" value="Unassembled WGS sequence"/>
</dbReference>
<keyword evidence="3" id="KW-1185">Reference proteome</keyword>
<accession>A0AAP0I0F0</accession>
<reference evidence="2 3" key="1">
    <citation type="submission" date="2024-01" db="EMBL/GenBank/DDBJ databases">
        <title>Genome assemblies of Stephania.</title>
        <authorList>
            <person name="Yang L."/>
        </authorList>
    </citation>
    <scope>NUCLEOTIDE SEQUENCE [LARGE SCALE GENOMIC DNA]</scope>
    <source>
        <strain evidence="2">JXDWG</strain>
        <tissue evidence="2">Leaf</tissue>
    </source>
</reference>